<keyword evidence="2" id="KW-0812">Transmembrane</keyword>
<accession>A0AAQ3M3Q2</accession>
<dbReference type="GO" id="GO:0016757">
    <property type="term" value="F:glycosyltransferase activity"/>
    <property type="evidence" value="ECO:0007669"/>
    <property type="project" value="InterPro"/>
</dbReference>
<dbReference type="GO" id="GO:0006506">
    <property type="term" value="P:GPI anchor biosynthetic process"/>
    <property type="evidence" value="ECO:0007669"/>
    <property type="project" value="InterPro"/>
</dbReference>
<keyword evidence="2" id="KW-1133">Transmembrane helix</keyword>
<feature type="region of interest" description="Disordered" evidence="1">
    <location>
        <begin position="379"/>
        <end position="398"/>
    </location>
</feature>
<keyword evidence="2" id="KW-0472">Membrane</keyword>
<dbReference type="EMBL" id="CP138582">
    <property type="protein sequence ID" value="WPG99527.1"/>
    <property type="molecule type" value="Genomic_DNA"/>
</dbReference>
<feature type="transmembrane region" description="Helical" evidence="2">
    <location>
        <begin position="12"/>
        <end position="30"/>
    </location>
</feature>
<evidence type="ECO:0000313" key="3">
    <source>
        <dbReference type="EMBL" id="WPG99527.1"/>
    </source>
</evidence>
<dbReference type="PANTHER" id="PTHR31410:SF1">
    <property type="entry name" value="POST-GPI ATTACHMENT TO PROTEINS FACTOR 4"/>
    <property type="match status" value="1"/>
</dbReference>
<dbReference type="AlphaFoldDB" id="A0AAQ3M3Q2"/>
<protein>
    <recommendedName>
        <fullName evidence="5">Integral membrane protein</fullName>
    </recommendedName>
</protein>
<reference evidence="3 4" key="1">
    <citation type="submission" date="2023-11" db="EMBL/GenBank/DDBJ databases">
        <title>An acidophilic fungus is an integral part of prey digestion in a carnivorous sundew plant.</title>
        <authorList>
            <person name="Tsai I.J."/>
        </authorList>
    </citation>
    <scope>NUCLEOTIDE SEQUENCE [LARGE SCALE GENOMIC DNA]</scope>
    <source>
        <strain evidence="3">169a</strain>
    </source>
</reference>
<feature type="transmembrane region" description="Helical" evidence="2">
    <location>
        <begin position="246"/>
        <end position="267"/>
    </location>
</feature>
<dbReference type="Proteomes" id="UP001303373">
    <property type="component" value="Chromosome 3"/>
</dbReference>
<dbReference type="PANTHER" id="PTHR31410">
    <property type="entry name" value="TRANSMEMBRANE PROTEIN 246"/>
    <property type="match status" value="1"/>
</dbReference>
<dbReference type="InterPro" id="IPR029675">
    <property type="entry name" value="PGAP4"/>
</dbReference>
<evidence type="ECO:0008006" key="5">
    <source>
        <dbReference type="Google" id="ProtNLM"/>
    </source>
</evidence>
<dbReference type="CDD" id="cd22189">
    <property type="entry name" value="PGAP4-like_fungal"/>
    <property type="match status" value="1"/>
</dbReference>
<keyword evidence="4" id="KW-1185">Reference proteome</keyword>
<organism evidence="3 4">
    <name type="scientific">Acrodontium crateriforme</name>
    <dbReference type="NCBI Taxonomy" id="150365"/>
    <lineage>
        <taxon>Eukaryota</taxon>
        <taxon>Fungi</taxon>
        <taxon>Dikarya</taxon>
        <taxon>Ascomycota</taxon>
        <taxon>Pezizomycotina</taxon>
        <taxon>Dothideomycetes</taxon>
        <taxon>Dothideomycetidae</taxon>
        <taxon>Mycosphaerellales</taxon>
        <taxon>Teratosphaeriaceae</taxon>
        <taxon>Acrodontium</taxon>
    </lineage>
</organism>
<evidence type="ECO:0000256" key="1">
    <source>
        <dbReference type="SAM" id="MobiDB-lite"/>
    </source>
</evidence>
<evidence type="ECO:0000256" key="2">
    <source>
        <dbReference type="SAM" id="Phobius"/>
    </source>
</evidence>
<dbReference type="GO" id="GO:0000139">
    <property type="term" value="C:Golgi membrane"/>
    <property type="evidence" value="ECO:0007669"/>
    <property type="project" value="InterPro"/>
</dbReference>
<proteinExistence type="predicted"/>
<evidence type="ECO:0000313" key="4">
    <source>
        <dbReference type="Proteomes" id="UP001303373"/>
    </source>
</evidence>
<name>A0AAQ3M3Q2_9PEZI</name>
<sequence>MRPLRYLSSTHGSALVIFIVLYLAAIRYFSIVAAPDPSSAFASLERIYERRYSLIRAAQANEYIARAEQEPQRKASSDPTICVGISTVQRPKARYFKTMMGSLLDGLSDRERSDLFIMPFIGNVDPREHLAFNETWLPNVADKIVTYDDEHVSDADRARLRHMTSGQQGHKEKALFDYKSVLRGCLKNTHAPYVLIVEDDTLAIDGWYSHTMAALRELEANRDYKTALYLRLFYNTGLQGWNSEFWPYYLFYSIIFELVFLGILISIRSMTSNPVSRFLAGRGTMAFLLCICAPACVGLFFAAGRMTVHPNPHGIHQMNHHACCSQALLFPRERVLPLLDHYTKSGIGFRDTLMEKYADDNGLSRWALTPSVFQHVGAQSSKWSGQGPKQMGRNGRTTSQNNWNFQFERWDATKLLMERIRRNGRADKDV</sequence>
<feature type="transmembrane region" description="Helical" evidence="2">
    <location>
        <begin position="279"/>
        <end position="303"/>
    </location>
</feature>
<gene>
    <name evidence="3" type="ORF">R9X50_00234200</name>
</gene>